<dbReference type="InterPro" id="IPR013025">
    <property type="entry name" value="Ribosomal_uL23-like"/>
</dbReference>
<accession>A0A382FIR3</accession>
<sequence>MSKLHRYAILRRPVVTEKSTLLQEDRRYVFEVAPSATKLDIKDAVESAFGVKVEKVNTMNVRGKKKRFGPKLSQLRSWKKAIVTVAPGESITLFEGV</sequence>
<protein>
    <recommendedName>
        <fullName evidence="7">50S ribosomal protein L23</fullName>
    </recommendedName>
</protein>
<dbReference type="GO" id="GO:0003735">
    <property type="term" value="F:structural constituent of ribosome"/>
    <property type="evidence" value="ECO:0007669"/>
    <property type="project" value="InterPro"/>
</dbReference>
<reference evidence="6" key="1">
    <citation type="submission" date="2018-05" db="EMBL/GenBank/DDBJ databases">
        <authorList>
            <person name="Lanie J.A."/>
            <person name="Ng W.-L."/>
            <person name="Kazmierczak K.M."/>
            <person name="Andrzejewski T.M."/>
            <person name="Davidsen T.M."/>
            <person name="Wayne K.J."/>
            <person name="Tettelin H."/>
            <person name="Glass J.I."/>
            <person name="Rusch D."/>
            <person name="Podicherti R."/>
            <person name="Tsui H.-C.T."/>
            <person name="Winkler M.E."/>
        </authorList>
    </citation>
    <scope>NUCLEOTIDE SEQUENCE</scope>
</reference>
<dbReference type="GO" id="GO:1990904">
    <property type="term" value="C:ribonucleoprotein complex"/>
    <property type="evidence" value="ECO:0007669"/>
    <property type="project" value="UniProtKB-KW"/>
</dbReference>
<keyword evidence="2" id="KW-0699">rRNA-binding</keyword>
<dbReference type="GO" id="GO:0019843">
    <property type="term" value="F:rRNA binding"/>
    <property type="evidence" value="ECO:0007669"/>
    <property type="project" value="UniProtKB-KW"/>
</dbReference>
<proteinExistence type="inferred from homology"/>
<dbReference type="InterPro" id="IPR012678">
    <property type="entry name" value="Ribosomal_uL23/eL15/eS24_sf"/>
</dbReference>
<gene>
    <name evidence="6" type="ORF">METZ01_LOCUS214881</name>
</gene>
<dbReference type="Pfam" id="PF00276">
    <property type="entry name" value="Ribosomal_L23"/>
    <property type="match status" value="1"/>
</dbReference>
<evidence type="ECO:0000256" key="3">
    <source>
        <dbReference type="ARBA" id="ARBA00022884"/>
    </source>
</evidence>
<dbReference type="SUPFAM" id="SSF54189">
    <property type="entry name" value="Ribosomal proteins S24e, L23 and L15e"/>
    <property type="match status" value="1"/>
</dbReference>
<evidence type="ECO:0000313" key="6">
    <source>
        <dbReference type="EMBL" id="SVB62027.1"/>
    </source>
</evidence>
<dbReference type="InterPro" id="IPR012677">
    <property type="entry name" value="Nucleotide-bd_a/b_plait_sf"/>
</dbReference>
<dbReference type="NCBIfam" id="NF004363">
    <property type="entry name" value="PRK05738.2-4"/>
    <property type="match status" value="1"/>
</dbReference>
<dbReference type="Gene3D" id="3.30.70.330">
    <property type="match status" value="1"/>
</dbReference>
<evidence type="ECO:0000256" key="4">
    <source>
        <dbReference type="ARBA" id="ARBA00022980"/>
    </source>
</evidence>
<dbReference type="PANTHER" id="PTHR11620">
    <property type="entry name" value="60S RIBOSOMAL PROTEIN L23A"/>
    <property type="match status" value="1"/>
</dbReference>
<dbReference type="EMBL" id="UINC01049808">
    <property type="protein sequence ID" value="SVB62027.1"/>
    <property type="molecule type" value="Genomic_DNA"/>
</dbReference>
<organism evidence="6">
    <name type="scientific">marine metagenome</name>
    <dbReference type="NCBI Taxonomy" id="408172"/>
    <lineage>
        <taxon>unclassified sequences</taxon>
        <taxon>metagenomes</taxon>
        <taxon>ecological metagenomes</taxon>
    </lineage>
</organism>
<dbReference type="FunFam" id="3.30.70.330:FF:000001">
    <property type="entry name" value="50S ribosomal protein L23"/>
    <property type="match status" value="1"/>
</dbReference>
<dbReference type="NCBIfam" id="NF004359">
    <property type="entry name" value="PRK05738.1-3"/>
    <property type="match status" value="1"/>
</dbReference>
<evidence type="ECO:0000256" key="5">
    <source>
        <dbReference type="ARBA" id="ARBA00023274"/>
    </source>
</evidence>
<dbReference type="AlphaFoldDB" id="A0A382FIR3"/>
<keyword evidence="4" id="KW-0689">Ribosomal protein</keyword>
<evidence type="ECO:0000256" key="2">
    <source>
        <dbReference type="ARBA" id="ARBA00022730"/>
    </source>
</evidence>
<dbReference type="GO" id="GO:0005840">
    <property type="term" value="C:ribosome"/>
    <property type="evidence" value="ECO:0007669"/>
    <property type="project" value="UniProtKB-KW"/>
</dbReference>
<dbReference type="HAMAP" id="MF_01369_B">
    <property type="entry name" value="Ribosomal_uL23_B"/>
    <property type="match status" value="1"/>
</dbReference>
<keyword evidence="3" id="KW-0694">RNA-binding</keyword>
<comment type="similarity">
    <text evidence="1">Belongs to the universal ribosomal protein uL23 family.</text>
</comment>
<dbReference type="NCBIfam" id="NF004366">
    <property type="entry name" value="PRK05738.3-2"/>
    <property type="match status" value="1"/>
</dbReference>
<evidence type="ECO:0000256" key="1">
    <source>
        <dbReference type="ARBA" id="ARBA00006700"/>
    </source>
</evidence>
<name>A0A382FIR3_9ZZZZ</name>
<keyword evidence="5" id="KW-0687">Ribonucleoprotein</keyword>
<dbReference type="GO" id="GO:0006412">
    <property type="term" value="P:translation"/>
    <property type="evidence" value="ECO:0007669"/>
    <property type="project" value="InterPro"/>
</dbReference>
<evidence type="ECO:0008006" key="7">
    <source>
        <dbReference type="Google" id="ProtNLM"/>
    </source>
</evidence>